<protein>
    <recommendedName>
        <fullName evidence="2">HTH cro/C1-type domain-containing protein</fullName>
    </recommendedName>
</protein>
<reference evidence="1" key="1">
    <citation type="journal article" date="2015" name="Nature">
        <title>Complex archaea that bridge the gap between prokaryotes and eukaryotes.</title>
        <authorList>
            <person name="Spang A."/>
            <person name="Saw J.H."/>
            <person name="Jorgensen S.L."/>
            <person name="Zaremba-Niedzwiedzka K."/>
            <person name="Martijn J."/>
            <person name="Lind A.E."/>
            <person name="van Eijk R."/>
            <person name="Schleper C."/>
            <person name="Guy L."/>
            <person name="Ettema T.J."/>
        </authorList>
    </citation>
    <scope>NUCLEOTIDE SEQUENCE</scope>
</reference>
<evidence type="ECO:0000313" key="1">
    <source>
        <dbReference type="EMBL" id="KKN84360.1"/>
    </source>
</evidence>
<dbReference type="AlphaFoldDB" id="A0A0F9TTK7"/>
<proteinExistence type="predicted"/>
<accession>A0A0F9TTK7</accession>
<organism evidence="1">
    <name type="scientific">marine sediment metagenome</name>
    <dbReference type="NCBI Taxonomy" id="412755"/>
    <lineage>
        <taxon>unclassified sequences</taxon>
        <taxon>metagenomes</taxon>
        <taxon>ecological metagenomes</taxon>
    </lineage>
</organism>
<comment type="caution">
    <text evidence="1">The sequence shown here is derived from an EMBL/GenBank/DDBJ whole genome shotgun (WGS) entry which is preliminary data.</text>
</comment>
<dbReference type="EMBL" id="LAZR01000172">
    <property type="protein sequence ID" value="KKN84360.1"/>
    <property type="molecule type" value="Genomic_DNA"/>
</dbReference>
<evidence type="ECO:0008006" key="2">
    <source>
        <dbReference type="Google" id="ProtNLM"/>
    </source>
</evidence>
<name>A0A0F9TTK7_9ZZZZ</name>
<sequence>MEIPPPYTPKQAYVPTVSLLPYDGGWQAPDREAVRAVLTKAKLDPRLASDFLGVSRKEVNRWTTGEGDVPFACWALLCWRAGVGFTEVWW</sequence>
<gene>
    <name evidence="1" type="ORF">LCGC14_0290220</name>
</gene>